<evidence type="ECO:0000313" key="3">
    <source>
        <dbReference type="Proteomes" id="UP000472276"/>
    </source>
</evidence>
<gene>
    <name evidence="2" type="primary">FAM149A</name>
</gene>
<name>A0A668VIB0_OREAU</name>
<feature type="region of interest" description="Disordered" evidence="1">
    <location>
        <begin position="18"/>
        <end position="45"/>
    </location>
</feature>
<dbReference type="InterPro" id="IPR029331">
    <property type="entry name" value="MLIP"/>
</dbReference>
<evidence type="ECO:0000256" key="1">
    <source>
        <dbReference type="SAM" id="MobiDB-lite"/>
    </source>
</evidence>
<dbReference type="Ensembl" id="ENSOABT00000051410.2">
    <property type="protein sequence ID" value="ENSOABP00000050133.2"/>
    <property type="gene ID" value="ENSOABG00000022356.2"/>
</dbReference>
<dbReference type="Proteomes" id="UP000472276">
    <property type="component" value="Unassembled WGS sequence"/>
</dbReference>
<reference evidence="2" key="1">
    <citation type="submission" date="2025-08" db="UniProtKB">
        <authorList>
            <consortium name="Ensembl"/>
        </authorList>
    </citation>
    <scope>IDENTIFICATION</scope>
</reference>
<dbReference type="PANTHER" id="PTHR31514">
    <property type="entry name" value="MUSCULAR LMNA-INTERACTING PROTEIN MLIP"/>
    <property type="match status" value="1"/>
</dbReference>
<feature type="region of interest" description="Disordered" evidence="1">
    <location>
        <begin position="339"/>
        <end position="364"/>
    </location>
</feature>
<feature type="compositionally biased region" description="Pro residues" evidence="1">
    <location>
        <begin position="457"/>
        <end position="469"/>
    </location>
</feature>
<organism evidence="2 3">
    <name type="scientific">Oreochromis aureus</name>
    <name type="common">Israeli tilapia</name>
    <name type="synonym">Chromis aureus</name>
    <dbReference type="NCBI Taxonomy" id="47969"/>
    <lineage>
        <taxon>Eukaryota</taxon>
        <taxon>Metazoa</taxon>
        <taxon>Chordata</taxon>
        <taxon>Craniata</taxon>
        <taxon>Vertebrata</taxon>
        <taxon>Euteleostomi</taxon>
        <taxon>Actinopterygii</taxon>
        <taxon>Neopterygii</taxon>
        <taxon>Teleostei</taxon>
        <taxon>Neoteleostei</taxon>
        <taxon>Acanthomorphata</taxon>
        <taxon>Ovalentaria</taxon>
        <taxon>Cichlomorphae</taxon>
        <taxon>Cichliformes</taxon>
        <taxon>Cichlidae</taxon>
        <taxon>African cichlids</taxon>
        <taxon>Pseudocrenilabrinae</taxon>
        <taxon>Oreochromini</taxon>
        <taxon>Oreochromis</taxon>
    </lineage>
</organism>
<feature type="compositionally biased region" description="Low complexity" evidence="1">
    <location>
        <begin position="473"/>
        <end position="485"/>
    </location>
</feature>
<sequence length="583" mass="62871">SDGEIIRAEWVLINDSVEGGAGNVTLPAQSENTPNHAAAGTASMETGADKHRDISQQQCHHTSRHVEVSLGCCANRTPGSEDILSPADSGDLLPTLASSRESILSDASDREKSWSAVQLSSVTSPASLSRTISPCSSVPSGVFTPSVIQVKRHFLAPGSSLIHIPQTCFSSCESLSSSVCSQNPPPRHRPPLTRLSLLTAILRKGRLPVLSSTLQRPYTPCWPVNPVTLSFCNACSAASSVASIPLEFSSRFSSLASIDVQSHHLQRCSEPVKSFKLPRAPVFCSNFLSASPPKHEETVCTTSKTLPLTHISISKLPELKPSSNHTFLKGSADNNLKKLISPSPKLINEPQTSTPQKWSRKPNSSLSKLRWLSQQLRSSPVFPSHPAPSHSCAVIFPARADTASPLPPPRNPTGRCELERSQFDPTGATHSQGIRKAPCLSPSCYTPIVFSGWPSPTSSPTPTPSPAPPIRDLTPSPFSLRSTPSPSSSWLSLYSQAIDEQVEREMSSCETLDTGVASDTHTEMCSPAQLRQQSEELYAVIDEILANSVAAVSLVFYFTINMKLNKYKCGAESHLTGFFFFIL</sequence>
<dbReference type="OMA" id="NMEVFEV"/>
<accession>A0A668VIB0</accession>
<keyword evidence="3" id="KW-1185">Reference proteome</keyword>
<dbReference type="Pfam" id="PF15274">
    <property type="entry name" value="MLIP"/>
    <property type="match status" value="1"/>
</dbReference>
<protein>
    <submittedName>
        <fullName evidence="2">Uncharacterized protein</fullName>
    </submittedName>
</protein>
<feature type="region of interest" description="Disordered" evidence="1">
    <location>
        <begin position="455"/>
        <end position="485"/>
    </location>
</feature>
<feature type="compositionally biased region" description="Polar residues" evidence="1">
    <location>
        <begin position="26"/>
        <end position="35"/>
    </location>
</feature>
<evidence type="ECO:0000313" key="2">
    <source>
        <dbReference type="Ensembl" id="ENSOABP00000050133.2"/>
    </source>
</evidence>
<reference evidence="2" key="2">
    <citation type="submission" date="2025-09" db="UniProtKB">
        <authorList>
            <consortium name="Ensembl"/>
        </authorList>
    </citation>
    <scope>IDENTIFICATION</scope>
</reference>
<dbReference type="AlphaFoldDB" id="A0A668VIB0"/>
<proteinExistence type="predicted"/>
<dbReference type="PANTHER" id="PTHR31514:SF1">
    <property type="entry name" value="MUSCULAR LMNA-INTERACTING PROTEIN"/>
    <property type="match status" value="1"/>
</dbReference>
<feature type="compositionally biased region" description="Polar residues" evidence="1">
    <location>
        <begin position="349"/>
        <end position="364"/>
    </location>
</feature>